<dbReference type="GO" id="GO:0006302">
    <property type="term" value="P:double-strand break repair"/>
    <property type="evidence" value="ECO:0007669"/>
    <property type="project" value="TreeGrafter"/>
</dbReference>
<comment type="function">
    <text evidence="9 10">The RecF protein is involved in DNA metabolism; it is required for DNA replication and normal SOS inducibility. RecF binds preferentially to single-stranded, linear DNA. It also seems to bind ATP.</text>
</comment>
<keyword evidence="9 10" id="KW-0234">DNA repair</keyword>
<evidence type="ECO:0000313" key="12">
    <source>
        <dbReference type="EMBL" id="OGE32533.1"/>
    </source>
</evidence>
<sequence>MVLKQINLTNFRNYSALTLDFDKRQTVLIGNNAAGKSNLLESIYLLSTTKSLRVERDEELIKDGEEFSRVEGFIDGETELLVVINHPTDEVIFRKKVLINGIGKKVYDFIGNLPAVIFYPQDINMITGSPALRRWHLDLSLAQIDQEYKKALTLYGDYLTSRNKVLKRIREGQGKVDELDYWTNGLVEKGKIVSGKRKEFFEFINQLSTPLGEFKFEYFQSEVSVEKLQEINGRELASAQTLIGPHRDDFSIILEGRSMATHGSRGEQRTATLAFKLAQLEYMAIKLGKRPILLLDDVFSELDASHRAHVVDIVGKQQTIIATVELENIPQEFLDLARILKVENGKIIP</sequence>
<dbReference type="GO" id="GO:0005737">
    <property type="term" value="C:cytoplasm"/>
    <property type="evidence" value="ECO:0007669"/>
    <property type="project" value="UniProtKB-SubCell"/>
</dbReference>
<evidence type="ECO:0000256" key="6">
    <source>
        <dbReference type="ARBA" id="ARBA00022741"/>
    </source>
</evidence>
<dbReference type="PROSITE" id="PS00618">
    <property type="entry name" value="RECF_2"/>
    <property type="match status" value="1"/>
</dbReference>
<dbReference type="PANTHER" id="PTHR32182">
    <property type="entry name" value="DNA REPLICATION AND REPAIR PROTEIN RECF"/>
    <property type="match status" value="1"/>
</dbReference>
<keyword evidence="9 10" id="KW-0227">DNA damage</keyword>
<evidence type="ECO:0000256" key="9">
    <source>
        <dbReference type="HAMAP-Rule" id="MF_00365"/>
    </source>
</evidence>
<evidence type="ECO:0000256" key="1">
    <source>
        <dbReference type="ARBA" id="ARBA00004496"/>
    </source>
</evidence>
<evidence type="ECO:0000256" key="4">
    <source>
        <dbReference type="ARBA" id="ARBA00022490"/>
    </source>
</evidence>
<dbReference type="InterPro" id="IPR003395">
    <property type="entry name" value="RecF/RecN/SMC_N"/>
</dbReference>
<dbReference type="AlphaFoldDB" id="A0A1F5JV66"/>
<reference evidence="12 13" key="1">
    <citation type="journal article" date="2016" name="Nat. Commun.">
        <title>Thousands of microbial genomes shed light on interconnected biogeochemical processes in an aquifer system.</title>
        <authorList>
            <person name="Anantharaman K."/>
            <person name="Brown C.T."/>
            <person name="Hug L.A."/>
            <person name="Sharon I."/>
            <person name="Castelle C.J."/>
            <person name="Probst A.J."/>
            <person name="Thomas B.C."/>
            <person name="Singh A."/>
            <person name="Wilkins M.J."/>
            <person name="Karaoz U."/>
            <person name="Brodie E.L."/>
            <person name="Williams K.H."/>
            <person name="Hubbard S.S."/>
            <person name="Banfield J.F."/>
        </authorList>
    </citation>
    <scope>NUCLEOTIDE SEQUENCE [LARGE SCALE GENOMIC DNA]</scope>
</reference>
<dbReference type="GO" id="GO:0009432">
    <property type="term" value="P:SOS response"/>
    <property type="evidence" value="ECO:0007669"/>
    <property type="project" value="UniProtKB-UniRule"/>
</dbReference>
<dbReference type="STRING" id="1797768.A3C59_01530"/>
<dbReference type="InterPro" id="IPR042174">
    <property type="entry name" value="RecF_2"/>
</dbReference>
<dbReference type="Gene3D" id="1.20.1050.90">
    <property type="entry name" value="RecF/RecN/SMC, N-terminal domain"/>
    <property type="match status" value="1"/>
</dbReference>
<evidence type="ECO:0000256" key="2">
    <source>
        <dbReference type="ARBA" id="ARBA00008016"/>
    </source>
</evidence>
<evidence type="ECO:0000313" key="13">
    <source>
        <dbReference type="Proteomes" id="UP000176902"/>
    </source>
</evidence>
<feature type="binding site" evidence="9">
    <location>
        <begin position="30"/>
        <end position="37"/>
    </location>
    <ligand>
        <name>ATP</name>
        <dbReference type="ChEBI" id="CHEBI:30616"/>
    </ligand>
</feature>
<dbReference type="GO" id="GO:0005524">
    <property type="term" value="F:ATP binding"/>
    <property type="evidence" value="ECO:0007669"/>
    <property type="project" value="UniProtKB-UniRule"/>
</dbReference>
<dbReference type="EMBL" id="MFCV01000025">
    <property type="protein sequence ID" value="OGE32533.1"/>
    <property type="molecule type" value="Genomic_DNA"/>
</dbReference>
<feature type="domain" description="RecF/RecN/SMC N-terminal" evidence="11">
    <location>
        <begin position="3"/>
        <end position="329"/>
    </location>
</feature>
<evidence type="ECO:0000256" key="10">
    <source>
        <dbReference type="RuleBase" id="RU000578"/>
    </source>
</evidence>
<dbReference type="Pfam" id="PF02463">
    <property type="entry name" value="SMC_N"/>
    <property type="match status" value="1"/>
</dbReference>
<keyword evidence="8 9" id="KW-0238">DNA-binding</keyword>
<comment type="subcellular location">
    <subcellularLocation>
        <location evidence="1 9 10">Cytoplasm</location>
    </subcellularLocation>
</comment>
<evidence type="ECO:0000259" key="11">
    <source>
        <dbReference type="Pfam" id="PF02463"/>
    </source>
</evidence>
<dbReference type="PANTHER" id="PTHR32182:SF0">
    <property type="entry name" value="DNA REPLICATION AND REPAIR PROTEIN RECF"/>
    <property type="match status" value="1"/>
</dbReference>
<dbReference type="InterPro" id="IPR027417">
    <property type="entry name" value="P-loop_NTPase"/>
</dbReference>
<keyword evidence="5 9" id="KW-0235">DNA replication</keyword>
<gene>
    <name evidence="9" type="primary">recF</name>
    <name evidence="12" type="ORF">A3C59_01530</name>
</gene>
<dbReference type="NCBIfam" id="TIGR00611">
    <property type="entry name" value="recf"/>
    <property type="match status" value="1"/>
</dbReference>
<protein>
    <recommendedName>
        <fullName evidence="3 9">DNA replication and repair protein RecF</fullName>
    </recommendedName>
</protein>
<dbReference type="SUPFAM" id="SSF52540">
    <property type="entry name" value="P-loop containing nucleoside triphosphate hydrolases"/>
    <property type="match status" value="1"/>
</dbReference>
<evidence type="ECO:0000256" key="8">
    <source>
        <dbReference type="ARBA" id="ARBA00023125"/>
    </source>
</evidence>
<keyword evidence="4 9" id="KW-0963">Cytoplasm</keyword>
<dbReference type="GO" id="GO:0006260">
    <property type="term" value="P:DNA replication"/>
    <property type="evidence" value="ECO:0007669"/>
    <property type="project" value="UniProtKB-UniRule"/>
</dbReference>
<keyword evidence="7 9" id="KW-0067">ATP-binding</keyword>
<dbReference type="InterPro" id="IPR001238">
    <property type="entry name" value="DNA-binding_RecF"/>
</dbReference>
<evidence type="ECO:0000256" key="3">
    <source>
        <dbReference type="ARBA" id="ARBA00020170"/>
    </source>
</evidence>
<dbReference type="GO" id="GO:0003697">
    <property type="term" value="F:single-stranded DNA binding"/>
    <property type="evidence" value="ECO:0007669"/>
    <property type="project" value="UniProtKB-UniRule"/>
</dbReference>
<comment type="caution">
    <text evidence="12">The sequence shown here is derived from an EMBL/GenBank/DDBJ whole genome shotgun (WGS) entry which is preliminary data.</text>
</comment>
<accession>A0A1F5JV66</accession>
<comment type="similarity">
    <text evidence="2 9 10">Belongs to the RecF family.</text>
</comment>
<dbReference type="GO" id="GO:0000731">
    <property type="term" value="P:DNA synthesis involved in DNA repair"/>
    <property type="evidence" value="ECO:0007669"/>
    <property type="project" value="TreeGrafter"/>
</dbReference>
<keyword evidence="9 10" id="KW-0742">SOS response</keyword>
<evidence type="ECO:0000256" key="7">
    <source>
        <dbReference type="ARBA" id="ARBA00022840"/>
    </source>
</evidence>
<evidence type="ECO:0000256" key="5">
    <source>
        <dbReference type="ARBA" id="ARBA00022705"/>
    </source>
</evidence>
<dbReference type="HAMAP" id="MF_00365">
    <property type="entry name" value="RecF"/>
    <property type="match status" value="1"/>
</dbReference>
<dbReference type="Proteomes" id="UP000176902">
    <property type="component" value="Unassembled WGS sequence"/>
</dbReference>
<dbReference type="Gene3D" id="3.40.50.300">
    <property type="entry name" value="P-loop containing nucleotide triphosphate hydrolases"/>
    <property type="match status" value="1"/>
</dbReference>
<proteinExistence type="inferred from homology"/>
<dbReference type="InterPro" id="IPR018078">
    <property type="entry name" value="DNA-binding_RecF_CS"/>
</dbReference>
<keyword evidence="6 9" id="KW-0547">Nucleotide-binding</keyword>
<organism evidence="12 13">
    <name type="scientific">Candidatus Daviesbacteria bacterium RIFCSPHIGHO2_02_FULL_36_13</name>
    <dbReference type="NCBI Taxonomy" id="1797768"/>
    <lineage>
        <taxon>Bacteria</taxon>
        <taxon>Candidatus Daviesiibacteriota</taxon>
    </lineage>
</organism>
<name>A0A1F5JV66_9BACT</name>